<sequence>MTLRTISYDLLTGLAAQADASPRKRTNFNFHEGAESLVQRLIIQMSRGTYIRPHRHHEMDKWEMTLALSGVIEIIIFEDDGAVRERFRLEPNSSVIALELLPQTWHSYIPLTEHASFFEVKEGPYDAARITQFAPWAPAEGEASVPAYQKWLATAQPGQRYAV</sequence>
<evidence type="ECO:0000259" key="1">
    <source>
        <dbReference type="Pfam" id="PF19480"/>
    </source>
</evidence>
<dbReference type="AlphaFoldDB" id="A0A2T5MI31"/>
<dbReference type="Proteomes" id="UP000244248">
    <property type="component" value="Unassembled WGS sequence"/>
</dbReference>
<comment type="caution">
    <text evidence="2">The sequence shown here is derived from an EMBL/GenBank/DDBJ whole genome shotgun (WGS) entry which is preliminary data.</text>
</comment>
<dbReference type="SUPFAM" id="SSF51182">
    <property type="entry name" value="RmlC-like cupins"/>
    <property type="match status" value="1"/>
</dbReference>
<dbReference type="CDD" id="cd07005">
    <property type="entry name" value="cupin_WbuC-like"/>
    <property type="match status" value="1"/>
</dbReference>
<feature type="domain" description="Cupin fold metalloprotein WbuC cupin" evidence="1">
    <location>
        <begin position="7"/>
        <end position="89"/>
    </location>
</feature>
<dbReference type="OrthoDB" id="981227at2"/>
<dbReference type="InterPro" id="IPR046058">
    <property type="entry name" value="WbuC_cupin"/>
</dbReference>
<keyword evidence="3" id="KW-1185">Reference proteome</keyword>
<reference evidence="2 3" key="1">
    <citation type="submission" date="2018-04" db="EMBL/GenBank/DDBJ databases">
        <title>Novel species isolated from glacier.</title>
        <authorList>
            <person name="Liu Q."/>
            <person name="Xin Y.-H."/>
        </authorList>
    </citation>
    <scope>NUCLEOTIDE SEQUENCE [LARGE SCALE GENOMIC DNA]</scope>
    <source>
        <strain evidence="2 3">GT1R17</strain>
    </source>
</reference>
<evidence type="ECO:0000313" key="2">
    <source>
        <dbReference type="EMBL" id="PTU32253.1"/>
    </source>
</evidence>
<dbReference type="InterPro" id="IPR011051">
    <property type="entry name" value="RmlC_Cupin_sf"/>
</dbReference>
<proteinExistence type="predicted"/>
<dbReference type="InterPro" id="IPR014710">
    <property type="entry name" value="RmlC-like_jellyroll"/>
</dbReference>
<dbReference type="EMBL" id="QANS01000002">
    <property type="protein sequence ID" value="PTU32253.1"/>
    <property type="molecule type" value="Genomic_DNA"/>
</dbReference>
<organism evidence="2 3">
    <name type="scientific">Stenotrophobium rhamnosiphilum</name>
    <dbReference type="NCBI Taxonomy" id="2029166"/>
    <lineage>
        <taxon>Bacteria</taxon>
        <taxon>Pseudomonadati</taxon>
        <taxon>Pseudomonadota</taxon>
        <taxon>Gammaproteobacteria</taxon>
        <taxon>Nevskiales</taxon>
        <taxon>Nevskiaceae</taxon>
        <taxon>Stenotrophobium</taxon>
    </lineage>
</organism>
<dbReference type="InterPro" id="IPR027565">
    <property type="entry name" value="Cupin_WbuC"/>
</dbReference>
<name>A0A2T5MI31_9GAMM</name>
<dbReference type="Gene3D" id="2.60.120.10">
    <property type="entry name" value="Jelly Rolls"/>
    <property type="match status" value="1"/>
</dbReference>
<accession>A0A2T5MI31</accession>
<evidence type="ECO:0000313" key="3">
    <source>
        <dbReference type="Proteomes" id="UP000244248"/>
    </source>
</evidence>
<gene>
    <name evidence="2" type="ORF">CJD38_06255</name>
</gene>
<dbReference type="NCBIfam" id="TIGR04366">
    <property type="entry name" value="cupin_WbuC"/>
    <property type="match status" value="1"/>
</dbReference>
<protein>
    <submittedName>
        <fullName evidence="2">Cupin fold metalloprotein, WbuC family</fullName>
    </submittedName>
</protein>
<dbReference type="RefSeq" id="WP_107939445.1">
    <property type="nucleotide sequence ID" value="NZ_QANS01000002.1"/>
</dbReference>
<dbReference type="Pfam" id="PF19480">
    <property type="entry name" value="DUF6016"/>
    <property type="match status" value="1"/>
</dbReference>